<dbReference type="AlphaFoldDB" id="A0AA86TK29"/>
<dbReference type="EMBL" id="CATOUU010000182">
    <property type="protein sequence ID" value="CAI9919631.1"/>
    <property type="molecule type" value="Genomic_DNA"/>
</dbReference>
<evidence type="ECO:0000313" key="5">
    <source>
        <dbReference type="EMBL" id="CAL6001280.1"/>
    </source>
</evidence>
<evidence type="ECO:0000313" key="6">
    <source>
        <dbReference type="EMBL" id="CAL6101264.1"/>
    </source>
</evidence>
<dbReference type="Pfam" id="PF13237">
    <property type="entry name" value="Fer4_10"/>
    <property type="match status" value="1"/>
</dbReference>
<reference evidence="5 8" key="2">
    <citation type="submission" date="2024-07" db="EMBL/GenBank/DDBJ databases">
        <authorList>
            <person name="Akdeniz Z."/>
        </authorList>
    </citation>
    <scope>NUCLEOTIDE SEQUENCE [LARGE SCALE GENOMIC DNA]</scope>
</reference>
<dbReference type="EMBL" id="CAXDID020000542">
    <property type="protein sequence ID" value="CAL6101264.1"/>
    <property type="molecule type" value="Genomic_DNA"/>
</dbReference>
<dbReference type="SUPFAM" id="SSF54862">
    <property type="entry name" value="4Fe-4S ferredoxins"/>
    <property type="match status" value="1"/>
</dbReference>
<feature type="domain" description="4Fe-4S ferredoxin-type" evidence="1">
    <location>
        <begin position="34"/>
        <end position="63"/>
    </location>
</feature>
<dbReference type="EMBL" id="CAXDID020000043">
    <property type="protein sequence ID" value="CAL6001280.1"/>
    <property type="molecule type" value="Genomic_DNA"/>
</dbReference>
<dbReference type="PROSITE" id="PS00198">
    <property type="entry name" value="4FE4S_FER_1"/>
    <property type="match status" value="1"/>
</dbReference>
<comment type="caution">
    <text evidence="3">The sequence shown here is derived from an EMBL/GenBank/DDBJ whole genome shotgun (WGS) entry which is preliminary data.</text>
</comment>
<evidence type="ECO:0000313" key="4">
    <source>
        <dbReference type="EMBL" id="CAI9976384.1"/>
    </source>
</evidence>
<gene>
    <name evidence="5" type="ORF">HINF_LOCUS17365</name>
    <name evidence="2" type="ORF">HINF_LOCUS2286</name>
    <name evidence="4" type="ORF">HINF_LOCUS64029</name>
    <name evidence="6" type="ORF">HINF_LOCUS71078</name>
    <name evidence="7" type="ORF">HINF_LOCUS72511</name>
    <name evidence="3" type="ORF">HINF_LOCUS7276</name>
</gene>
<organism evidence="3">
    <name type="scientific">Hexamita inflata</name>
    <dbReference type="NCBI Taxonomy" id="28002"/>
    <lineage>
        <taxon>Eukaryota</taxon>
        <taxon>Metamonada</taxon>
        <taxon>Diplomonadida</taxon>
        <taxon>Hexamitidae</taxon>
        <taxon>Hexamitinae</taxon>
        <taxon>Hexamita</taxon>
    </lineage>
</organism>
<evidence type="ECO:0000313" key="2">
    <source>
        <dbReference type="EMBL" id="CAI9914641.1"/>
    </source>
</evidence>
<proteinExistence type="predicted"/>
<sequence length="75" mass="8218">MNIIFDAQLCTGDGTCAVACPLQIIKLTKTDSFKFQIIEPLSCIGCGICIQSCEQEALNFDAFTEDVIDLKKIVK</sequence>
<dbReference type="EMBL" id="CATOUU010000055">
    <property type="protein sequence ID" value="CAI9914641.1"/>
    <property type="molecule type" value="Genomic_DNA"/>
</dbReference>
<dbReference type="InterPro" id="IPR017900">
    <property type="entry name" value="4Fe4S_Fe_S_CS"/>
</dbReference>
<evidence type="ECO:0000259" key="1">
    <source>
        <dbReference type="PROSITE" id="PS51379"/>
    </source>
</evidence>
<accession>A0AA86TK29</accession>
<dbReference type="EMBL" id="CAXDID020000576">
    <property type="protein sequence ID" value="CAL6104024.1"/>
    <property type="molecule type" value="Genomic_DNA"/>
</dbReference>
<feature type="domain" description="4Fe-4S ferredoxin-type" evidence="1">
    <location>
        <begin position="1"/>
        <end position="30"/>
    </location>
</feature>
<dbReference type="Gene3D" id="3.30.70.20">
    <property type="match status" value="1"/>
</dbReference>
<reference evidence="3" key="1">
    <citation type="submission" date="2023-06" db="EMBL/GenBank/DDBJ databases">
        <authorList>
            <person name="Kurt Z."/>
        </authorList>
    </citation>
    <scope>NUCLEOTIDE SEQUENCE</scope>
</reference>
<dbReference type="Proteomes" id="UP001642409">
    <property type="component" value="Unassembled WGS sequence"/>
</dbReference>
<protein>
    <submittedName>
        <fullName evidence="3 5">Ferredoxin</fullName>
    </submittedName>
</protein>
<evidence type="ECO:0000313" key="7">
    <source>
        <dbReference type="EMBL" id="CAL6104024.1"/>
    </source>
</evidence>
<keyword evidence="8" id="KW-1185">Reference proteome</keyword>
<dbReference type="InterPro" id="IPR017896">
    <property type="entry name" value="4Fe4S_Fe-S-bd"/>
</dbReference>
<dbReference type="PROSITE" id="PS51379">
    <property type="entry name" value="4FE4S_FER_2"/>
    <property type="match status" value="2"/>
</dbReference>
<name>A0AA86TK29_9EUKA</name>
<dbReference type="EMBL" id="CATOUU010001173">
    <property type="protein sequence ID" value="CAI9976384.1"/>
    <property type="molecule type" value="Genomic_DNA"/>
</dbReference>
<evidence type="ECO:0000313" key="3">
    <source>
        <dbReference type="EMBL" id="CAI9919631.1"/>
    </source>
</evidence>
<evidence type="ECO:0000313" key="8">
    <source>
        <dbReference type="Proteomes" id="UP001642409"/>
    </source>
</evidence>